<reference evidence="1 2" key="1">
    <citation type="submission" date="2010-01" db="EMBL/GenBank/DDBJ databases">
        <title>The Genome Sequence of Escherichia coli M605.</title>
        <authorList>
            <consortium name="The Broad Institute Genome Sequencing Platform"/>
            <consortium name="The Broad Institute Genome Sequencing Center for Infectious Disease"/>
            <person name="Feldgarden M."/>
            <person name="Gordon D.M."/>
            <person name="Johnson J.R."/>
            <person name="Johnston B.D."/>
            <person name="Young S."/>
            <person name="Zeng Q."/>
            <person name="Koehrsen M."/>
            <person name="Alvarado L."/>
            <person name="Berlin A.M."/>
            <person name="Borenstein D."/>
            <person name="Chapman S.B."/>
            <person name="Chen Z."/>
            <person name="Engels R."/>
            <person name="Freedman E."/>
            <person name="Gellesch M."/>
            <person name="Goldberg J."/>
            <person name="Griggs A."/>
            <person name="Gujja S."/>
            <person name="Heilman E.R."/>
            <person name="Heiman D.I."/>
            <person name="Hepburn T.A."/>
            <person name="Howarth C."/>
            <person name="Jen D."/>
            <person name="Larson L."/>
            <person name="Lewis B."/>
            <person name="Mehta T."/>
            <person name="Park D."/>
            <person name="Pearson M."/>
            <person name="Richards J."/>
            <person name="Roberts A."/>
            <person name="Saif S."/>
            <person name="Shea T.D."/>
            <person name="Shenoy N."/>
            <person name="Sisk P."/>
            <person name="Stolte C."/>
            <person name="Sykes S.N."/>
            <person name="Walk T."/>
            <person name="White J."/>
            <person name="Yandava C."/>
            <person name="Haas B."/>
            <person name="Henn M.R."/>
            <person name="Nusbaum C."/>
            <person name="Birren B."/>
        </authorList>
    </citation>
    <scope>NUCLEOTIDE SEQUENCE [LARGE SCALE GENOMIC DNA]</scope>
    <source>
        <strain evidence="1 2">M605</strain>
    </source>
</reference>
<evidence type="ECO:0000313" key="1">
    <source>
        <dbReference type="EMBL" id="EGI16322.1"/>
    </source>
</evidence>
<name>F4SY75_ECOLX</name>
<accession>F4SY75</accession>
<organism evidence="1 2">
    <name type="scientific">Escherichia coli M605</name>
    <dbReference type="NCBI Taxonomy" id="656417"/>
    <lineage>
        <taxon>Bacteria</taxon>
        <taxon>Pseudomonadati</taxon>
        <taxon>Pseudomonadota</taxon>
        <taxon>Gammaproteobacteria</taxon>
        <taxon>Enterobacterales</taxon>
        <taxon>Enterobacteriaceae</taxon>
        <taxon>Escherichia</taxon>
    </lineage>
</organism>
<gene>
    <name evidence="1" type="ORF">ECIG_04715</name>
</gene>
<dbReference type="AlphaFoldDB" id="F4SY75"/>
<dbReference type="Proteomes" id="UP000004710">
    <property type="component" value="Unassembled WGS sequence"/>
</dbReference>
<dbReference type="EMBL" id="GL883905">
    <property type="protein sequence ID" value="EGI16322.1"/>
    <property type="molecule type" value="Genomic_DNA"/>
</dbReference>
<protein>
    <submittedName>
        <fullName evidence="1">Uncharacterized protein</fullName>
    </submittedName>
</protein>
<proteinExistence type="predicted"/>
<evidence type="ECO:0000313" key="2">
    <source>
        <dbReference type="Proteomes" id="UP000004710"/>
    </source>
</evidence>
<dbReference type="HOGENOM" id="CLU_3233464_0_0_6"/>
<sequence length="43" mass="4796">MAAEVKSPLFIYHLLKHLKATYQRAEIITLIADKIEVAKLSAG</sequence>